<reference evidence="2" key="1">
    <citation type="submission" date="2019-06" db="EMBL/GenBank/DDBJ databases">
        <authorList>
            <person name="Broberg M."/>
        </authorList>
    </citation>
    <scope>NUCLEOTIDE SEQUENCE [LARGE SCALE GENOMIC DNA]</scope>
</reference>
<sequence>MPWHADYNHSPGFEALTESVDDDYNIKAIVNWQLARFVPAEEAFGPSLFTANIGQLYGGTPGLGSDDHMFASEVQQTGNQELIKFASSDDLARRFQLGLADHFGIARWRTLIGLCGSLFEQEYNDHTSTLPTLSTRTGWTSGCWVVSYSNKNITKTTRSFGLKEIGSCKLEV</sequence>
<accession>A0A9N9Y0W8</accession>
<gene>
    <name evidence="1" type="ORF">CBYS24578_00007364</name>
</gene>
<proteinExistence type="predicted"/>
<evidence type="ECO:0000313" key="2">
    <source>
        <dbReference type="Proteomes" id="UP000754883"/>
    </source>
</evidence>
<name>A0A9N9Y0W8_9HYPO</name>
<comment type="caution">
    <text evidence="1">The sequence shown here is derived from an EMBL/GenBank/DDBJ whole genome shotgun (WGS) entry which is preliminary data.</text>
</comment>
<dbReference type="Proteomes" id="UP000754883">
    <property type="component" value="Unassembled WGS sequence"/>
</dbReference>
<feature type="non-terminal residue" evidence="1">
    <location>
        <position position="1"/>
    </location>
</feature>
<evidence type="ECO:0000313" key="1">
    <source>
        <dbReference type="EMBL" id="CAG9980401.1"/>
    </source>
</evidence>
<protein>
    <submittedName>
        <fullName evidence="1">Uncharacterized protein</fullName>
    </submittedName>
</protein>
<keyword evidence="2" id="KW-1185">Reference proteome</keyword>
<dbReference type="EMBL" id="CABFNO020001317">
    <property type="protein sequence ID" value="CAG9980401.1"/>
    <property type="molecule type" value="Genomic_DNA"/>
</dbReference>
<dbReference type="OrthoDB" id="5327538at2759"/>
<dbReference type="AlphaFoldDB" id="A0A9N9Y0W8"/>
<organism evidence="1 2">
    <name type="scientific">Clonostachys byssicola</name>
    <dbReference type="NCBI Taxonomy" id="160290"/>
    <lineage>
        <taxon>Eukaryota</taxon>
        <taxon>Fungi</taxon>
        <taxon>Dikarya</taxon>
        <taxon>Ascomycota</taxon>
        <taxon>Pezizomycotina</taxon>
        <taxon>Sordariomycetes</taxon>
        <taxon>Hypocreomycetidae</taxon>
        <taxon>Hypocreales</taxon>
        <taxon>Bionectriaceae</taxon>
        <taxon>Clonostachys</taxon>
    </lineage>
</organism>
<reference evidence="1 2" key="2">
    <citation type="submission" date="2021-10" db="EMBL/GenBank/DDBJ databases">
        <authorList>
            <person name="Piombo E."/>
        </authorList>
    </citation>
    <scope>NUCLEOTIDE SEQUENCE [LARGE SCALE GENOMIC DNA]</scope>
</reference>